<reference evidence="7 8" key="1">
    <citation type="submission" date="2017-11" db="EMBL/GenBank/DDBJ databases">
        <title>Sequencing the genomes of 1000 actinobacteria strains.</title>
        <authorList>
            <person name="Klenk H.-P."/>
        </authorList>
    </citation>
    <scope>NUCLEOTIDE SEQUENCE [LARGE SCALE GENOMIC DNA]</scope>
    <source>
        <strain evidence="7 8">DSM 44104</strain>
    </source>
</reference>
<evidence type="ECO:0000313" key="7">
    <source>
        <dbReference type="EMBL" id="PKB31892.1"/>
    </source>
</evidence>
<evidence type="ECO:0000256" key="1">
    <source>
        <dbReference type="ARBA" id="ARBA00004141"/>
    </source>
</evidence>
<comment type="similarity">
    <text evidence="2 6">Belongs to the 4-toluene sulfonate uptake permease (TSUP) (TC 2.A.102) family.</text>
</comment>
<feature type="transmembrane region" description="Helical" evidence="6">
    <location>
        <begin position="70"/>
        <end position="90"/>
    </location>
</feature>
<evidence type="ECO:0000256" key="3">
    <source>
        <dbReference type="ARBA" id="ARBA00022692"/>
    </source>
</evidence>
<dbReference type="EMBL" id="PHUJ01000003">
    <property type="protein sequence ID" value="PKB31892.1"/>
    <property type="molecule type" value="Genomic_DNA"/>
</dbReference>
<keyword evidence="5 6" id="KW-0472">Membrane</keyword>
<dbReference type="PANTHER" id="PTHR43701:SF2">
    <property type="entry name" value="MEMBRANE TRANSPORTER PROTEIN YJNA-RELATED"/>
    <property type="match status" value="1"/>
</dbReference>
<keyword evidence="4 6" id="KW-1133">Transmembrane helix</keyword>
<dbReference type="Pfam" id="PF01925">
    <property type="entry name" value="TauE"/>
    <property type="match status" value="1"/>
</dbReference>
<evidence type="ECO:0000256" key="5">
    <source>
        <dbReference type="ARBA" id="ARBA00023136"/>
    </source>
</evidence>
<proteinExistence type="inferred from homology"/>
<dbReference type="InterPro" id="IPR002781">
    <property type="entry name" value="TM_pro_TauE-like"/>
</dbReference>
<dbReference type="InterPro" id="IPR051598">
    <property type="entry name" value="TSUP/Inactive_protease-like"/>
</dbReference>
<evidence type="ECO:0000256" key="6">
    <source>
        <dbReference type="RuleBase" id="RU363041"/>
    </source>
</evidence>
<organism evidence="7 8">
    <name type="scientific">Pseudonocardia alni</name>
    <name type="common">Amycolata alni</name>
    <dbReference type="NCBI Taxonomy" id="33907"/>
    <lineage>
        <taxon>Bacteria</taxon>
        <taxon>Bacillati</taxon>
        <taxon>Actinomycetota</taxon>
        <taxon>Actinomycetes</taxon>
        <taxon>Pseudonocardiales</taxon>
        <taxon>Pseudonocardiaceae</taxon>
        <taxon>Pseudonocardia</taxon>
    </lineage>
</organism>
<comment type="caution">
    <text evidence="7">The sequence shown here is derived from an EMBL/GenBank/DDBJ whole genome shotgun (WGS) entry which is preliminary data.</text>
</comment>
<keyword evidence="6" id="KW-1003">Cell membrane</keyword>
<feature type="transmembrane region" description="Helical" evidence="6">
    <location>
        <begin position="270"/>
        <end position="288"/>
    </location>
</feature>
<evidence type="ECO:0000256" key="2">
    <source>
        <dbReference type="ARBA" id="ARBA00009142"/>
    </source>
</evidence>
<sequence length="289" mass="27966">MTGVLAGALGLVVGLVIGTLGGGGGVLAVPALVYALGQDARTATTGSIVIVGIIAAVGVLARLRGRTIDWRTGVGFGIVGVPTAWAGSLLNRAVPQPVLLLSFAALTLAIAVLMLVKGGASAQQADGAALAETGAVSGGGPAPRTAGGPGTAGATAVLAAPARRSVARRVGKIVAAGSVVGFLTGFLGVGGGFLVVPALTMLMGLSMPAAIGTSLLVLTFNSISSLGARIGHLDLDWAVIGPFAAVAVLGALGGKLVADRMSGAALNRTFAGLLVVVGLFVGVQSLLAL</sequence>
<feature type="transmembrane region" description="Helical" evidence="6">
    <location>
        <begin position="96"/>
        <end position="116"/>
    </location>
</feature>
<dbReference type="AlphaFoldDB" id="A0AA44UQR6"/>
<accession>A0AA44UQR6</accession>
<dbReference type="PANTHER" id="PTHR43701">
    <property type="entry name" value="MEMBRANE TRANSPORTER PROTEIN MJ0441-RELATED"/>
    <property type="match status" value="1"/>
</dbReference>
<protein>
    <recommendedName>
        <fullName evidence="6">Probable membrane transporter protein</fullName>
    </recommendedName>
</protein>
<feature type="transmembrane region" description="Helical" evidence="6">
    <location>
        <begin position="202"/>
        <end position="223"/>
    </location>
</feature>
<feature type="transmembrane region" description="Helical" evidence="6">
    <location>
        <begin position="173"/>
        <end position="196"/>
    </location>
</feature>
<gene>
    <name evidence="7" type="ORF">ATL51_3594</name>
</gene>
<dbReference type="Proteomes" id="UP000232453">
    <property type="component" value="Unassembled WGS sequence"/>
</dbReference>
<feature type="transmembrane region" description="Helical" evidence="6">
    <location>
        <begin position="45"/>
        <end position="63"/>
    </location>
</feature>
<name>A0AA44UQR6_PSEA5</name>
<dbReference type="RefSeq" id="WP_100879260.1">
    <property type="nucleotide sequence ID" value="NZ_JBICSI010000001.1"/>
</dbReference>
<keyword evidence="3 6" id="KW-0812">Transmembrane</keyword>
<dbReference type="GO" id="GO:0005886">
    <property type="term" value="C:plasma membrane"/>
    <property type="evidence" value="ECO:0007669"/>
    <property type="project" value="UniProtKB-SubCell"/>
</dbReference>
<comment type="subcellular location">
    <subcellularLocation>
        <location evidence="6">Cell membrane</location>
        <topology evidence="6">Multi-pass membrane protein</topology>
    </subcellularLocation>
    <subcellularLocation>
        <location evidence="1">Membrane</location>
        <topology evidence="1">Multi-pass membrane protein</topology>
    </subcellularLocation>
</comment>
<evidence type="ECO:0000313" key="8">
    <source>
        <dbReference type="Proteomes" id="UP000232453"/>
    </source>
</evidence>
<evidence type="ECO:0000256" key="4">
    <source>
        <dbReference type="ARBA" id="ARBA00022989"/>
    </source>
</evidence>
<feature type="transmembrane region" description="Helical" evidence="6">
    <location>
        <begin position="235"/>
        <end position="258"/>
    </location>
</feature>